<dbReference type="EMBL" id="KN832884">
    <property type="protein sequence ID" value="KIM96606.1"/>
    <property type="molecule type" value="Genomic_DNA"/>
</dbReference>
<evidence type="ECO:0000313" key="9">
    <source>
        <dbReference type="EMBL" id="KIM96606.1"/>
    </source>
</evidence>
<feature type="non-terminal residue" evidence="9">
    <location>
        <position position="699"/>
    </location>
</feature>
<sequence length="699" mass="73891">FVAFSVFIASLVNLSEAFFPTPWKEVVFGAGGVSHMEQTEQAFQSLATKYFPTIDHLSKSMINARDTISQANADVDKDQDHSALHCDGENFDGAQSRLQSLHTDVITNLNSNDVDEARKSLGSALHTVQDFYAHSNYVEMGNSAPSDLLGRAGTIPHAAFTDQTCKGCITTINPLVCNDCSANEAGFLGLLTSGYYFGEDSPPAGTDIPAIKCHHGGFTDNSFGSSFGFVAGKATQGINKDSLNCGFSPHYYAHSDAVSLSIQATEQYIDDIKQEITESQLRQLFGVGPTLAFCIDTTGSMGDIISSVQEQSIAIVTERIGTADEPSSYVISPFNDPDTGPVTVTSDFNVFQSTIDSLTAEGGGDCPELSMTGILNALDVLDDDSILFMFTDAASKDADLAGQVISAAVAKNINIYIFKFDSDCDDGLVGKREDSGADKVYGAVCLATSGQYHSLPRAEVSSLSGIIDTLTSVDNSFILRIAQSTPTSGSPTVYKAPVDSFMTQLSISLLGVGASMTISTPNGSPLDLTAATVSNVVLSDGEFVTVRTPDVGIWSVSVTSSGNYTLDVSGISALHFTSFIFSELAGRPGHSGFFPIDGLPPYNIEIAAIGEIDGSFSTAEFDFRTPEGALTRTVPMTPGTGEFGDPPANSFFTLLTLTPGDFYVYLSGLDAAGKAYQRALASVVTPTFSNATFNVSTTT</sequence>
<evidence type="ECO:0008006" key="11">
    <source>
        <dbReference type="Google" id="ProtNLM"/>
    </source>
</evidence>
<keyword evidence="2" id="KW-0964">Secreted</keyword>
<dbReference type="InterPro" id="IPR056475">
    <property type="entry name" value="GBD_Hemicentin/VWA7"/>
</dbReference>
<evidence type="ECO:0000256" key="2">
    <source>
        <dbReference type="ARBA" id="ARBA00022525"/>
    </source>
</evidence>
<feature type="signal peptide" evidence="5">
    <location>
        <begin position="1"/>
        <end position="17"/>
    </location>
</feature>
<evidence type="ECO:0000256" key="4">
    <source>
        <dbReference type="ARBA" id="ARBA00023180"/>
    </source>
</evidence>
<dbReference type="InterPro" id="IPR036465">
    <property type="entry name" value="vWFA_dom_sf"/>
</dbReference>
<evidence type="ECO:0000256" key="1">
    <source>
        <dbReference type="ARBA" id="ARBA00004613"/>
    </source>
</evidence>
<feature type="domain" description="VWA7 N-terminal" evidence="8">
    <location>
        <begin position="47"/>
        <end position="280"/>
    </location>
</feature>
<dbReference type="SUPFAM" id="SSF53300">
    <property type="entry name" value="vWA-like"/>
    <property type="match status" value="1"/>
</dbReference>
<feature type="chain" id="PRO_5002165182" description="VWFA domain-containing protein" evidence="5">
    <location>
        <begin position="18"/>
        <end position="699"/>
    </location>
</feature>
<evidence type="ECO:0000256" key="5">
    <source>
        <dbReference type="SAM" id="SignalP"/>
    </source>
</evidence>
<dbReference type="Pfam" id="PF25106">
    <property type="entry name" value="VWA_4"/>
    <property type="match status" value="1"/>
</dbReference>
<evidence type="ECO:0000259" key="6">
    <source>
        <dbReference type="Pfam" id="PF23560"/>
    </source>
</evidence>
<dbReference type="HOGENOM" id="CLU_013884_0_0_1"/>
<dbReference type="AlphaFoldDB" id="A0A0C3H287"/>
<gene>
    <name evidence="9" type="ORF">OIDMADRAFT_76520</name>
</gene>
<evidence type="ECO:0000313" key="10">
    <source>
        <dbReference type="Proteomes" id="UP000054321"/>
    </source>
</evidence>
<keyword evidence="10" id="KW-1185">Reference proteome</keyword>
<dbReference type="PANTHER" id="PTHR14905:SF7">
    <property type="entry name" value="VON WILLEBRAND FACTOR A DOMAIN-CONTAINING PROTEIN 7"/>
    <property type="match status" value="1"/>
</dbReference>
<dbReference type="GO" id="GO:0005576">
    <property type="term" value="C:extracellular region"/>
    <property type="evidence" value="ECO:0007669"/>
    <property type="project" value="UniProtKB-SubCell"/>
</dbReference>
<evidence type="ECO:0000259" key="8">
    <source>
        <dbReference type="Pfam" id="PF25107"/>
    </source>
</evidence>
<dbReference type="CDD" id="cd00198">
    <property type="entry name" value="vWFA"/>
    <property type="match status" value="1"/>
</dbReference>
<dbReference type="Proteomes" id="UP000054321">
    <property type="component" value="Unassembled WGS sequence"/>
</dbReference>
<dbReference type="InterPro" id="IPR056861">
    <property type="entry name" value="HMCN1-like_VWA"/>
</dbReference>
<reference evidence="9 10" key="1">
    <citation type="submission" date="2014-04" db="EMBL/GenBank/DDBJ databases">
        <authorList>
            <consortium name="DOE Joint Genome Institute"/>
            <person name="Kuo A."/>
            <person name="Martino E."/>
            <person name="Perotto S."/>
            <person name="Kohler A."/>
            <person name="Nagy L.G."/>
            <person name="Floudas D."/>
            <person name="Copeland A."/>
            <person name="Barry K.W."/>
            <person name="Cichocki N."/>
            <person name="Veneault-Fourrey C."/>
            <person name="LaButti K."/>
            <person name="Lindquist E.A."/>
            <person name="Lipzen A."/>
            <person name="Lundell T."/>
            <person name="Morin E."/>
            <person name="Murat C."/>
            <person name="Sun H."/>
            <person name="Tunlid A."/>
            <person name="Henrissat B."/>
            <person name="Grigoriev I.V."/>
            <person name="Hibbett D.S."/>
            <person name="Martin F."/>
            <person name="Nordberg H.P."/>
            <person name="Cantor M.N."/>
            <person name="Hua S.X."/>
        </authorList>
    </citation>
    <scope>NUCLEOTIDE SEQUENCE [LARGE SCALE GENOMIC DNA]</scope>
    <source>
        <strain evidence="9 10">Zn</strain>
    </source>
</reference>
<dbReference type="InterPro" id="IPR052577">
    <property type="entry name" value="VWA7"/>
</dbReference>
<dbReference type="OrthoDB" id="301415at2759"/>
<evidence type="ECO:0000256" key="3">
    <source>
        <dbReference type="ARBA" id="ARBA00022729"/>
    </source>
</evidence>
<name>A0A0C3H287_OIDMZ</name>
<keyword evidence="3 5" id="KW-0732">Signal</keyword>
<proteinExistence type="predicted"/>
<keyword evidence="4" id="KW-0325">Glycoprotein</keyword>
<dbReference type="Pfam" id="PF25107">
    <property type="entry name" value="VWA7_N"/>
    <property type="match status" value="1"/>
</dbReference>
<dbReference type="PANTHER" id="PTHR14905">
    <property type="entry name" value="NG37"/>
    <property type="match status" value="1"/>
</dbReference>
<reference evidence="10" key="2">
    <citation type="submission" date="2015-01" db="EMBL/GenBank/DDBJ databases">
        <title>Evolutionary Origins and Diversification of the Mycorrhizal Mutualists.</title>
        <authorList>
            <consortium name="DOE Joint Genome Institute"/>
            <consortium name="Mycorrhizal Genomics Consortium"/>
            <person name="Kohler A."/>
            <person name="Kuo A."/>
            <person name="Nagy L.G."/>
            <person name="Floudas D."/>
            <person name="Copeland A."/>
            <person name="Barry K.W."/>
            <person name="Cichocki N."/>
            <person name="Veneault-Fourrey C."/>
            <person name="LaButti K."/>
            <person name="Lindquist E.A."/>
            <person name="Lipzen A."/>
            <person name="Lundell T."/>
            <person name="Morin E."/>
            <person name="Murat C."/>
            <person name="Riley R."/>
            <person name="Ohm R."/>
            <person name="Sun H."/>
            <person name="Tunlid A."/>
            <person name="Henrissat B."/>
            <person name="Grigoriev I.V."/>
            <person name="Hibbett D.S."/>
            <person name="Martin F."/>
        </authorList>
    </citation>
    <scope>NUCLEOTIDE SEQUENCE [LARGE SCALE GENOMIC DNA]</scope>
    <source>
        <strain evidence="10">Zn</strain>
    </source>
</reference>
<protein>
    <recommendedName>
        <fullName evidence="11">VWFA domain-containing protein</fullName>
    </recommendedName>
</protein>
<dbReference type="STRING" id="913774.A0A0C3H287"/>
<dbReference type="Gene3D" id="3.40.50.410">
    <property type="entry name" value="von Willebrand factor, type A domain"/>
    <property type="match status" value="1"/>
</dbReference>
<evidence type="ECO:0000259" key="7">
    <source>
        <dbReference type="Pfam" id="PF25106"/>
    </source>
</evidence>
<feature type="non-terminal residue" evidence="9">
    <location>
        <position position="1"/>
    </location>
</feature>
<dbReference type="InParanoid" id="A0A0C3H287"/>
<comment type="subcellular location">
    <subcellularLocation>
        <location evidence="1">Secreted</location>
    </subcellularLocation>
</comment>
<accession>A0A0C3H287</accession>
<dbReference type="Pfam" id="PF23560">
    <property type="entry name" value="GBD_Hemicentin"/>
    <property type="match status" value="1"/>
</dbReference>
<feature type="domain" description="Hemicentin-1-like von Willebrand factor A" evidence="7">
    <location>
        <begin position="291"/>
        <end position="452"/>
    </location>
</feature>
<feature type="domain" description="Hemicentin/VWA7 galactose-binding" evidence="6">
    <location>
        <begin position="481"/>
        <end position="572"/>
    </location>
</feature>
<dbReference type="InterPro" id="IPR056862">
    <property type="entry name" value="VWA7_N"/>
</dbReference>
<organism evidence="9 10">
    <name type="scientific">Oidiodendron maius (strain Zn)</name>
    <dbReference type="NCBI Taxonomy" id="913774"/>
    <lineage>
        <taxon>Eukaryota</taxon>
        <taxon>Fungi</taxon>
        <taxon>Dikarya</taxon>
        <taxon>Ascomycota</taxon>
        <taxon>Pezizomycotina</taxon>
        <taxon>Leotiomycetes</taxon>
        <taxon>Leotiomycetes incertae sedis</taxon>
        <taxon>Myxotrichaceae</taxon>
        <taxon>Oidiodendron</taxon>
    </lineage>
</organism>